<keyword evidence="5 13" id="KW-0732">Signal</keyword>
<dbReference type="Gene3D" id="2.170.130.10">
    <property type="entry name" value="TonB-dependent receptor, plug domain"/>
    <property type="match status" value="1"/>
</dbReference>
<sequence length="619" mass="67693">MSTIFQPTRLVGAIAIAMGFSSTTFAQDQSSDKTVTLDTIVVTASRTEEKLKNVPARINIIEPKILEQSPIASLPQLLQTDASINMVQSGGYGQAASIFLRGGNSNQTLVLRDGVRLNSNTSGTASLPFIDTTDIKQIEVLKGPASVLYGTDAISGVVQLISKTPEKTAAFVTGEIGENKTYKSVVGADLAENGFYAQIRGQRLETDGTPVKDIKNAADASFDQKGYSAKIGIEKEQYAASVDYSENQGYSDYDSSGKLVSQDFKNEIINIKGRLNILENLALHARFSQFKDEIDQNNSTDFVHSKTQESEIYGQWGFTPNQKLLVGATHRNIDGDVISYGTPYQEDIDSTGYYIQHKYDQAGLNTQVGIRVEDNEKFGTHTVAQGSARYQVLPLTSVYANIGSAFKAPTLNDMYAFGGNPDLKPEESISYEVGLDQKLNYGLSTGLSIYQTKVKNLISSECVAVCDGDGETTFPVYQNINIAKAKIEGAESYIKWQGDNLYLNLGYQYVRAKDKKNNEDLSRRPRQSASLTAGWADATYGISTTVIAKSDSDNSGYDTVQIPGFTRIDFNAYYNVNPNIKLFTNIQNVGDKQYRTAFGSGSYYINGGRQASVGVTLRY</sequence>
<evidence type="ECO:0000256" key="3">
    <source>
        <dbReference type="ARBA" id="ARBA00022452"/>
    </source>
</evidence>
<gene>
    <name evidence="16" type="ORF">F992_03337</name>
</gene>
<evidence type="ECO:0000256" key="13">
    <source>
        <dbReference type="SAM" id="SignalP"/>
    </source>
</evidence>
<feature type="domain" description="TonB-dependent receptor plug" evidence="15">
    <location>
        <begin position="51"/>
        <end position="157"/>
    </location>
</feature>
<feature type="signal peptide" evidence="13">
    <location>
        <begin position="1"/>
        <end position="26"/>
    </location>
</feature>
<dbReference type="Pfam" id="PF07715">
    <property type="entry name" value="Plug"/>
    <property type="match status" value="1"/>
</dbReference>
<reference evidence="16 17" key="2">
    <citation type="journal article" date="2016" name="Int. J. Syst. Evol. Microbiol.">
        <title>Taxonomy of haemolytic and/or proteolytic strains of the genus Acinetobacter with the proposal of Acinetobacter courvalinii sp. nov. (genomic species 14 sensu Bouvet &amp; Jeanjean), Acinetobacter dispersus sp. nov. (genomic species 17), Acinetobacter modestus sp. nov., Acinetobacter proteolyticus sp. nov. and Acinetobacter vivianii sp. nov.</title>
        <authorList>
            <person name="Nemec A."/>
            <person name="Radolfova-Krizova L."/>
            <person name="Maixnerova M."/>
            <person name="Vrestiakova E."/>
            <person name="Jezek P."/>
            <person name="Sedo O."/>
        </authorList>
    </citation>
    <scope>NUCLEOTIDE SEQUENCE [LARGE SCALE GENOMIC DNA]</scope>
    <source>
        <strain evidence="16 17">NIPH 236</strain>
    </source>
</reference>
<feature type="chain" id="PRO_5047434147" description="TonB-dependent receptor" evidence="13">
    <location>
        <begin position="27"/>
        <end position="619"/>
    </location>
</feature>
<evidence type="ECO:0000256" key="11">
    <source>
        <dbReference type="PROSITE-ProRule" id="PRU10143"/>
    </source>
</evidence>
<feature type="short sequence motif" description="TonB box" evidence="11">
    <location>
        <begin position="39"/>
        <end position="45"/>
    </location>
</feature>
<name>A0ABN0JJY5_9GAMM</name>
<dbReference type="InterPro" id="IPR000531">
    <property type="entry name" value="Beta-barrel_TonB"/>
</dbReference>
<evidence type="ECO:0000313" key="17">
    <source>
        <dbReference type="Proteomes" id="UP000013190"/>
    </source>
</evidence>
<evidence type="ECO:0000256" key="7">
    <source>
        <dbReference type="ARBA" id="ARBA00023077"/>
    </source>
</evidence>
<evidence type="ECO:0000256" key="4">
    <source>
        <dbReference type="ARBA" id="ARBA00022692"/>
    </source>
</evidence>
<keyword evidence="9 10" id="KW-0998">Cell outer membrane</keyword>
<dbReference type="Proteomes" id="UP000013190">
    <property type="component" value="Unassembled WGS sequence"/>
</dbReference>
<evidence type="ECO:0000256" key="5">
    <source>
        <dbReference type="ARBA" id="ARBA00022729"/>
    </source>
</evidence>
<keyword evidence="4 10" id="KW-0812">Transmembrane</keyword>
<accession>A0ABN0JJY5</accession>
<keyword evidence="17" id="KW-1185">Reference proteome</keyword>
<evidence type="ECO:0000256" key="1">
    <source>
        <dbReference type="ARBA" id="ARBA00004571"/>
    </source>
</evidence>
<keyword evidence="6" id="KW-0406">Ion transport</keyword>
<keyword evidence="3 10" id="KW-1134">Transmembrane beta strand</keyword>
<evidence type="ECO:0000256" key="10">
    <source>
        <dbReference type="PROSITE-ProRule" id="PRU01360"/>
    </source>
</evidence>
<dbReference type="InterPro" id="IPR036942">
    <property type="entry name" value="Beta-barrel_TonB_sf"/>
</dbReference>
<evidence type="ECO:0000256" key="12">
    <source>
        <dbReference type="RuleBase" id="RU003357"/>
    </source>
</evidence>
<dbReference type="RefSeq" id="WP_004664787.1">
    <property type="nucleotide sequence ID" value="NZ_BMDV01000004.1"/>
</dbReference>
<evidence type="ECO:0000256" key="6">
    <source>
        <dbReference type="ARBA" id="ARBA00023065"/>
    </source>
</evidence>
<proteinExistence type="inferred from homology"/>
<evidence type="ECO:0000259" key="15">
    <source>
        <dbReference type="Pfam" id="PF07715"/>
    </source>
</evidence>
<protein>
    <recommendedName>
        <fullName evidence="18">TonB-dependent receptor</fullName>
    </recommendedName>
</protein>
<dbReference type="Pfam" id="PF00593">
    <property type="entry name" value="TonB_dep_Rec_b-barrel"/>
    <property type="match status" value="1"/>
</dbReference>
<dbReference type="InterPro" id="IPR037066">
    <property type="entry name" value="Plug_dom_sf"/>
</dbReference>
<feature type="domain" description="TonB-dependent receptor-like beta-barrel" evidence="14">
    <location>
        <begin position="238"/>
        <end position="589"/>
    </location>
</feature>
<evidence type="ECO:0000256" key="8">
    <source>
        <dbReference type="ARBA" id="ARBA00023136"/>
    </source>
</evidence>
<dbReference type="InterPro" id="IPR010916">
    <property type="entry name" value="TonB_box_CS"/>
</dbReference>
<dbReference type="PANTHER" id="PTHR30069:SF53">
    <property type="entry name" value="COLICIN I RECEPTOR-RELATED"/>
    <property type="match status" value="1"/>
</dbReference>
<evidence type="ECO:0000259" key="14">
    <source>
        <dbReference type="Pfam" id="PF00593"/>
    </source>
</evidence>
<dbReference type="SUPFAM" id="SSF56935">
    <property type="entry name" value="Porins"/>
    <property type="match status" value="1"/>
</dbReference>
<keyword evidence="2 10" id="KW-0813">Transport</keyword>
<evidence type="ECO:0000256" key="9">
    <source>
        <dbReference type="ARBA" id="ARBA00023237"/>
    </source>
</evidence>
<keyword evidence="7 11" id="KW-0798">TonB box</keyword>
<keyword evidence="8 10" id="KW-0472">Membrane</keyword>
<comment type="similarity">
    <text evidence="10 12">Belongs to the TonB-dependent receptor family.</text>
</comment>
<dbReference type="PROSITE" id="PS00430">
    <property type="entry name" value="TONB_DEPENDENT_REC_1"/>
    <property type="match status" value="1"/>
</dbReference>
<dbReference type="PROSITE" id="PS52016">
    <property type="entry name" value="TONB_DEPENDENT_REC_3"/>
    <property type="match status" value="1"/>
</dbReference>
<comment type="caution">
    <text evidence="16">The sequence shown here is derived from an EMBL/GenBank/DDBJ whole genome shotgun (WGS) entry which is preliminary data.</text>
</comment>
<dbReference type="Gene3D" id="2.40.170.20">
    <property type="entry name" value="TonB-dependent receptor, beta-barrel domain"/>
    <property type="match status" value="1"/>
</dbReference>
<dbReference type="InterPro" id="IPR012910">
    <property type="entry name" value="Plug_dom"/>
</dbReference>
<dbReference type="GeneID" id="92836676"/>
<comment type="subcellular location">
    <subcellularLocation>
        <location evidence="1 10">Cell outer membrane</location>
        <topology evidence="1 10">Multi-pass membrane protein</topology>
    </subcellularLocation>
</comment>
<reference evidence="17" key="1">
    <citation type="submission" date="2013-02" db="EMBL/GenBank/DDBJ databases">
        <title>The Genome Sequence of Acinetobacter sp. NIPH 236.</title>
        <authorList>
            <consortium name="The Broad Institute Genome Sequencing Platform"/>
            <consortium name="The Broad Institute Genome Sequencing Center for Infectious Disease"/>
            <person name="Cerqueira G."/>
            <person name="Feldgarden M."/>
            <person name="Courvalin P."/>
            <person name="Perichon B."/>
            <person name="Grillot-Courvalin C."/>
            <person name="Clermont D."/>
            <person name="Rocha E."/>
            <person name="Yoon E.-J."/>
            <person name="Nemec A."/>
            <person name="Walker B."/>
            <person name="Young S.K."/>
            <person name="Zeng Q."/>
            <person name="Gargeya S."/>
            <person name="Fitzgerald M."/>
            <person name="Haas B."/>
            <person name="Abouelleil A."/>
            <person name="Alvarado L."/>
            <person name="Arachchi H.M."/>
            <person name="Berlin A.M."/>
            <person name="Chapman S.B."/>
            <person name="Dewar J."/>
            <person name="Goldberg J."/>
            <person name="Griggs A."/>
            <person name="Gujja S."/>
            <person name="Hansen M."/>
            <person name="Howarth C."/>
            <person name="Imamovic A."/>
            <person name="Larimer J."/>
            <person name="McCowan C."/>
            <person name="Murphy C."/>
            <person name="Neiman D."/>
            <person name="Pearson M."/>
            <person name="Priest M."/>
            <person name="Roberts A."/>
            <person name="Saif S."/>
            <person name="Shea T."/>
            <person name="Sisk P."/>
            <person name="Sykes S."/>
            <person name="Wortman J."/>
            <person name="Nusbaum C."/>
            <person name="Birren B."/>
        </authorList>
    </citation>
    <scope>NUCLEOTIDE SEQUENCE [LARGE SCALE GENOMIC DNA]</scope>
    <source>
        <strain evidence="17">NIPH 236</strain>
    </source>
</reference>
<evidence type="ECO:0008006" key="18">
    <source>
        <dbReference type="Google" id="ProtNLM"/>
    </source>
</evidence>
<organism evidence="16 17">
    <name type="scientific">Acinetobacter modestus</name>
    <dbReference type="NCBI Taxonomy" id="1776740"/>
    <lineage>
        <taxon>Bacteria</taxon>
        <taxon>Pseudomonadati</taxon>
        <taxon>Pseudomonadota</taxon>
        <taxon>Gammaproteobacteria</taxon>
        <taxon>Moraxellales</taxon>
        <taxon>Moraxellaceae</taxon>
        <taxon>Acinetobacter</taxon>
    </lineage>
</organism>
<dbReference type="CDD" id="cd01347">
    <property type="entry name" value="ligand_gated_channel"/>
    <property type="match status" value="1"/>
</dbReference>
<dbReference type="PANTHER" id="PTHR30069">
    <property type="entry name" value="TONB-DEPENDENT OUTER MEMBRANE RECEPTOR"/>
    <property type="match status" value="1"/>
</dbReference>
<dbReference type="InterPro" id="IPR039426">
    <property type="entry name" value="TonB-dep_rcpt-like"/>
</dbReference>
<evidence type="ECO:0000313" key="16">
    <source>
        <dbReference type="EMBL" id="ENU25593.1"/>
    </source>
</evidence>
<dbReference type="EMBL" id="APOJ01000032">
    <property type="protein sequence ID" value="ENU25593.1"/>
    <property type="molecule type" value="Genomic_DNA"/>
</dbReference>
<evidence type="ECO:0000256" key="2">
    <source>
        <dbReference type="ARBA" id="ARBA00022448"/>
    </source>
</evidence>